<dbReference type="GO" id="GO:0008237">
    <property type="term" value="F:metallopeptidase activity"/>
    <property type="evidence" value="ECO:0007669"/>
    <property type="project" value="UniProtKB-KW"/>
</dbReference>
<evidence type="ECO:0000256" key="2">
    <source>
        <dbReference type="SAM" id="Phobius"/>
    </source>
</evidence>
<feature type="transmembrane region" description="Helical" evidence="2">
    <location>
        <begin position="136"/>
        <end position="155"/>
    </location>
</feature>
<dbReference type="GO" id="GO:0004175">
    <property type="term" value="F:endopeptidase activity"/>
    <property type="evidence" value="ECO:0007669"/>
    <property type="project" value="UniProtKB-ARBA"/>
</dbReference>
<feature type="transmembrane region" description="Helical" evidence="2">
    <location>
        <begin position="7"/>
        <end position="24"/>
    </location>
</feature>
<feature type="transmembrane region" description="Helical" evidence="2">
    <location>
        <begin position="192"/>
        <end position="211"/>
    </location>
</feature>
<keyword evidence="4" id="KW-0645">Protease</keyword>
<evidence type="ECO:0000313" key="5">
    <source>
        <dbReference type="Proteomes" id="UP000288388"/>
    </source>
</evidence>
<dbReference type="EMBL" id="RYZS01000001">
    <property type="protein sequence ID" value="RVU96460.1"/>
    <property type="molecule type" value="Genomic_DNA"/>
</dbReference>
<name>A0A437USG9_ENTAV</name>
<reference evidence="4 5" key="1">
    <citation type="submission" date="2018-12" db="EMBL/GenBank/DDBJ databases">
        <title>A novel vanA-carrying plasmid in a clinical isolate of Enterococcus avium.</title>
        <authorList>
            <person name="Bernasconi O.J."/>
            <person name="Luzzaro F."/>
            <person name="Endimiani A."/>
        </authorList>
    </citation>
    <scope>NUCLEOTIDE SEQUENCE [LARGE SCALE GENOMIC DNA]</scope>
    <source>
        <strain evidence="4 5">LC0559/18</strain>
    </source>
</reference>
<dbReference type="InterPro" id="IPR003675">
    <property type="entry name" value="Rce1/LyrA-like_dom"/>
</dbReference>
<proteinExistence type="inferred from homology"/>
<organism evidence="4 5">
    <name type="scientific">Enterococcus avium</name>
    <name type="common">Streptococcus avium</name>
    <dbReference type="NCBI Taxonomy" id="33945"/>
    <lineage>
        <taxon>Bacteria</taxon>
        <taxon>Bacillati</taxon>
        <taxon>Bacillota</taxon>
        <taxon>Bacilli</taxon>
        <taxon>Lactobacillales</taxon>
        <taxon>Enterococcaceae</taxon>
        <taxon>Enterococcus</taxon>
    </lineage>
</organism>
<comment type="similarity">
    <text evidence="1">Belongs to the UPF0177 family.</text>
</comment>
<dbReference type="AlphaFoldDB" id="A0A437USG9"/>
<keyword evidence="4" id="KW-0378">Hydrolase</keyword>
<feature type="domain" description="CAAX prenyl protease 2/Lysostaphin resistance protein A-like" evidence="3">
    <location>
        <begin position="105"/>
        <end position="202"/>
    </location>
</feature>
<dbReference type="GO" id="GO:0080120">
    <property type="term" value="P:CAAX-box protein maturation"/>
    <property type="evidence" value="ECO:0007669"/>
    <property type="project" value="UniProtKB-ARBA"/>
</dbReference>
<comment type="caution">
    <text evidence="4">The sequence shown here is derived from an EMBL/GenBank/DDBJ whole genome shotgun (WGS) entry which is preliminary data.</text>
</comment>
<accession>A0A437USG9</accession>
<protein>
    <submittedName>
        <fullName evidence="4">CPBP family intramembrane metalloprotease</fullName>
    </submittedName>
</protein>
<evidence type="ECO:0000313" key="4">
    <source>
        <dbReference type="EMBL" id="RVU96460.1"/>
    </source>
</evidence>
<evidence type="ECO:0000259" key="3">
    <source>
        <dbReference type="Pfam" id="PF02517"/>
    </source>
</evidence>
<keyword evidence="2" id="KW-1133">Transmembrane helix</keyword>
<keyword evidence="4" id="KW-0482">Metalloprotease</keyword>
<dbReference type="Pfam" id="PF02517">
    <property type="entry name" value="Rce1-like"/>
    <property type="match status" value="1"/>
</dbReference>
<dbReference type="RefSeq" id="WP_127979676.1">
    <property type="nucleotide sequence ID" value="NZ_JAYEYR010000053.1"/>
</dbReference>
<feature type="transmembrane region" description="Helical" evidence="2">
    <location>
        <begin position="107"/>
        <end position="129"/>
    </location>
</feature>
<sequence>MTKPLNYSKIIVATLLVGLGFYLVSNVNHFISIPYIGYFSLLIFGTIAYSLVFGFKAYEKLYQKPVQFWKNFIKYFLIAQLFSFVLGILIVAITHTHKGNPAADNPIWFFFLIMPFALIGEELFSIYFYDLFKLKASPLVANILVSIIFGLIHYWTYFNGSILLTILQVIALQGSARFWFNRSYEQSNSILTSFAVHYLFDLAGFMLSFLLH</sequence>
<dbReference type="Proteomes" id="UP000288388">
    <property type="component" value="Unassembled WGS sequence"/>
</dbReference>
<evidence type="ECO:0000256" key="1">
    <source>
        <dbReference type="ARBA" id="ARBA00009067"/>
    </source>
</evidence>
<keyword evidence="2" id="KW-0472">Membrane</keyword>
<keyword evidence="2" id="KW-0812">Transmembrane</keyword>
<dbReference type="GO" id="GO:0006508">
    <property type="term" value="P:proteolysis"/>
    <property type="evidence" value="ECO:0007669"/>
    <property type="project" value="UniProtKB-KW"/>
</dbReference>
<gene>
    <name evidence="4" type="ORF">EK398_17390</name>
</gene>
<feature type="transmembrane region" description="Helical" evidence="2">
    <location>
        <begin position="75"/>
        <end position="95"/>
    </location>
</feature>
<feature type="transmembrane region" description="Helical" evidence="2">
    <location>
        <begin position="36"/>
        <end position="55"/>
    </location>
</feature>